<dbReference type="PANTHER" id="PTHR42718:SF39">
    <property type="entry name" value="ACTINORHODIN TRANSPORTER-RELATED"/>
    <property type="match status" value="1"/>
</dbReference>
<dbReference type="PANTHER" id="PTHR42718">
    <property type="entry name" value="MAJOR FACILITATOR SUPERFAMILY MULTIDRUG TRANSPORTER MFSC"/>
    <property type="match status" value="1"/>
</dbReference>
<dbReference type="NCBIfam" id="TIGR00711">
    <property type="entry name" value="efflux_EmrB"/>
    <property type="match status" value="1"/>
</dbReference>
<evidence type="ECO:0000256" key="5">
    <source>
        <dbReference type="ARBA" id="ARBA00022989"/>
    </source>
</evidence>
<organism evidence="9 10">
    <name type="scientific">Actinocrispum wychmicini</name>
    <dbReference type="NCBI Taxonomy" id="1213861"/>
    <lineage>
        <taxon>Bacteria</taxon>
        <taxon>Bacillati</taxon>
        <taxon>Actinomycetota</taxon>
        <taxon>Actinomycetes</taxon>
        <taxon>Pseudonocardiales</taxon>
        <taxon>Pseudonocardiaceae</taxon>
        <taxon>Actinocrispum</taxon>
    </lineage>
</organism>
<feature type="transmembrane region" description="Helical" evidence="7">
    <location>
        <begin position="511"/>
        <end position="529"/>
    </location>
</feature>
<sequence>MNSTLEAPAPPEQTGHPRRWAALAVLMIAGFMDLLDTTIVNVALPAIRGDLNAGYSAVQWVAAGYTLAFAVGMITGGRLGDLYGRKRMFLLGMAGFTVFSLLCGLAWSPETLVAARVLQGLSASVMIPQILSTLYATFPPSERASAGGMFGGIAGLAAILGPLLSGVLVENSVFDLGWRAIFLVNVPVGIAALIAAWIVVPDTRSDHPLKPDLRGMVLVTVALLLVLVPLVQGRELGWPTWTFVSMALSLPFFALFVWSSRARGISALVPIRLFKSRGFAGGAAMLGVFFGGMSAFFLAYTLTMQVGLGFTPLKSGLTSLPFSIGTMITIIPGDALVKRFGRYVGTVGALGFAAAMVGMLSTMDARTDFWDMVPWLLLAGLGMGAVIGPVFAMAGAKVRQEDAGAASGTLNASDQLGGALGISLLGVLFFNNLTSSAGTVFDAHTGQLQAAGVPGQAVAGMKDCYVDMVGMSDPALLPPSCQAGGGALDPAVGSVLGTVRAETFTHTFSTMSWYIVAALGVVALLSFLLPRRLPADATQLNH</sequence>
<feature type="transmembrane region" description="Helical" evidence="7">
    <location>
        <begin position="212"/>
        <end position="232"/>
    </location>
</feature>
<evidence type="ECO:0000256" key="2">
    <source>
        <dbReference type="ARBA" id="ARBA00022448"/>
    </source>
</evidence>
<feature type="domain" description="Major facilitator superfamily (MFS) profile" evidence="8">
    <location>
        <begin position="22"/>
        <end position="535"/>
    </location>
</feature>
<feature type="transmembrane region" description="Helical" evidence="7">
    <location>
        <begin position="238"/>
        <end position="258"/>
    </location>
</feature>
<evidence type="ECO:0000256" key="1">
    <source>
        <dbReference type="ARBA" id="ARBA00004651"/>
    </source>
</evidence>
<feature type="transmembrane region" description="Helical" evidence="7">
    <location>
        <begin position="375"/>
        <end position="396"/>
    </location>
</feature>
<keyword evidence="2" id="KW-0813">Transport</keyword>
<dbReference type="GO" id="GO:0005886">
    <property type="term" value="C:plasma membrane"/>
    <property type="evidence" value="ECO:0007669"/>
    <property type="project" value="UniProtKB-SubCell"/>
</dbReference>
<feature type="transmembrane region" description="Helical" evidence="7">
    <location>
        <begin position="20"/>
        <end position="44"/>
    </location>
</feature>
<feature type="transmembrane region" description="Helical" evidence="7">
    <location>
        <begin position="344"/>
        <end position="363"/>
    </location>
</feature>
<keyword evidence="6 7" id="KW-0472">Membrane</keyword>
<evidence type="ECO:0000259" key="8">
    <source>
        <dbReference type="PROSITE" id="PS50850"/>
    </source>
</evidence>
<dbReference type="InterPro" id="IPR020846">
    <property type="entry name" value="MFS_dom"/>
</dbReference>
<dbReference type="PROSITE" id="PS50850">
    <property type="entry name" value="MFS"/>
    <property type="match status" value="1"/>
</dbReference>
<feature type="transmembrane region" description="Helical" evidence="7">
    <location>
        <begin position="148"/>
        <end position="168"/>
    </location>
</feature>
<dbReference type="CDD" id="cd17321">
    <property type="entry name" value="MFS_MMR_MDR_like"/>
    <property type="match status" value="1"/>
</dbReference>
<dbReference type="InterPro" id="IPR011701">
    <property type="entry name" value="MFS"/>
</dbReference>
<dbReference type="Pfam" id="PF07690">
    <property type="entry name" value="MFS_1"/>
    <property type="match status" value="1"/>
</dbReference>
<dbReference type="Gene3D" id="1.20.1250.20">
    <property type="entry name" value="MFS general substrate transporter like domains"/>
    <property type="match status" value="1"/>
</dbReference>
<feature type="transmembrane region" description="Helical" evidence="7">
    <location>
        <begin position="113"/>
        <end position="136"/>
    </location>
</feature>
<dbReference type="PRINTS" id="PR01036">
    <property type="entry name" value="TCRTETB"/>
</dbReference>
<feature type="transmembrane region" description="Helical" evidence="7">
    <location>
        <begin position="88"/>
        <end position="107"/>
    </location>
</feature>
<evidence type="ECO:0000313" key="10">
    <source>
        <dbReference type="Proteomes" id="UP000295680"/>
    </source>
</evidence>
<feature type="transmembrane region" description="Helical" evidence="7">
    <location>
        <begin position="416"/>
        <end position="433"/>
    </location>
</feature>
<evidence type="ECO:0000256" key="3">
    <source>
        <dbReference type="ARBA" id="ARBA00022475"/>
    </source>
</evidence>
<dbReference type="InterPro" id="IPR004638">
    <property type="entry name" value="EmrB-like"/>
</dbReference>
<keyword evidence="4 7" id="KW-0812">Transmembrane</keyword>
<keyword evidence="3" id="KW-1003">Cell membrane</keyword>
<protein>
    <submittedName>
        <fullName evidence="9">EmrB/QacA subfamily drug resistance transporter</fullName>
    </submittedName>
</protein>
<accession>A0A4R2JLZ3</accession>
<dbReference type="RefSeq" id="WP_132118656.1">
    <property type="nucleotide sequence ID" value="NZ_SLWS01000005.1"/>
</dbReference>
<dbReference type="OrthoDB" id="4532109at2"/>
<keyword evidence="10" id="KW-1185">Reference proteome</keyword>
<dbReference type="GO" id="GO:0022857">
    <property type="term" value="F:transmembrane transporter activity"/>
    <property type="evidence" value="ECO:0007669"/>
    <property type="project" value="InterPro"/>
</dbReference>
<evidence type="ECO:0000256" key="7">
    <source>
        <dbReference type="SAM" id="Phobius"/>
    </source>
</evidence>
<dbReference type="SUPFAM" id="SSF103473">
    <property type="entry name" value="MFS general substrate transporter"/>
    <property type="match status" value="1"/>
</dbReference>
<dbReference type="InterPro" id="IPR036259">
    <property type="entry name" value="MFS_trans_sf"/>
</dbReference>
<keyword evidence="5 7" id="KW-1133">Transmembrane helix</keyword>
<dbReference type="Proteomes" id="UP000295680">
    <property type="component" value="Unassembled WGS sequence"/>
</dbReference>
<evidence type="ECO:0000256" key="4">
    <source>
        <dbReference type="ARBA" id="ARBA00022692"/>
    </source>
</evidence>
<feature type="transmembrane region" description="Helical" evidence="7">
    <location>
        <begin position="320"/>
        <end position="337"/>
    </location>
</feature>
<name>A0A4R2JLZ3_9PSEU</name>
<comment type="caution">
    <text evidence="9">The sequence shown here is derived from an EMBL/GenBank/DDBJ whole genome shotgun (WGS) entry which is preliminary data.</text>
</comment>
<feature type="transmembrane region" description="Helical" evidence="7">
    <location>
        <begin position="279"/>
        <end position="300"/>
    </location>
</feature>
<dbReference type="EMBL" id="SLWS01000005">
    <property type="protein sequence ID" value="TCO58126.1"/>
    <property type="molecule type" value="Genomic_DNA"/>
</dbReference>
<dbReference type="AlphaFoldDB" id="A0A4R2JLZ3"/>
<dbReference type="Gene3D" id="1.20.1720.10">
    <property type="entry name" value="Multidrug resistance protein D"/>
    <property type="match status" value="1"/>
</dbReference>
<comment type="subcellular location">
    <subcellularLocation>
        <location evidence="1">Cell membrane</location>
        <topology evidence="1">Multi-pass membrane protein</topology>
    </subcellularLocation>
</comment>
<proteinExistence type="predicted"/>
<gene>
    <name evidence="9" type="ORF">EV192_105191</name>
</gene>
<feature type="transmembrane region" description="Helical" evidence="7">
    <location>
        <begin position="56"/>
        <end position="76"/>
    </location>
</feature>
<reference evidence="9 10" key="1">
    <citation type="submission" date="2019-03" db="EMBL/GenBank/DDBJ databases">
        <title>Genomic Encyclopedia of Type Strains, Phase IV (KMG-IV): sequencing the most valuable type-strain genomes for metagenomic binning, comparative biology and taxonomic classification.</title>
        <authorList>
            <person name="Goeker M."/>
        </authorList>
    </citation>
    <scope>NUCLEOTIDE SEQUENCE [LARGE SCALE GENOMIC DNA]</scope>
    <source>
        <strain evidence="9 10">DSM 45934</strain>
    </source>
</reference>
<evidence type="ECO:0000313" key="9">
    <source>
        <dbReference type="EMBL" id="TCO58126.1"/>
    </source>
</evidence>
<evidence type="ECO:0000256" key="6">
    <source>
        <dbReference type="ARBA" id="ARBA00023136"/>
    </source>
</evidence>
<feature type="transmembrane region" description="Helical" evidence="7">
    <location>
        <begin position="180"/>
        <end position="200"/>
    </location>
</feature>